<proteinExistence type="predicted"/>
<dbReference type="RefSeq" id="WP_053996879.1">
    <property type="nucleotide sequence ID" value="NZ_CP065643.1"/>
</dbReference>
<sequence>MKRKWGLLIGFTFVAGVAVGFNANDAETQQEKAQHGQESWIQTNDSSSTDIARSVKRPSILS</sequence>
<protein>
    <submittedName>
        <fullName evidence="3">Uncharacterized protein</fullName>
    </submittedName>
</protein>
<keyword evidence="4" id="KW-1185">Reference proteome</keyword>
<reference evidence="3 4" key="1">
    <citation type="submission" date="2015-07" db="EMBL/GenBank/DDBJ databases">
        <title>Genome sequencing project for genomic taxonomy and phylogenomics of Bacillus-like bacteria.</title>
        <authorList>
            <person name="Liu B."/>
            <person name="Wang J."/>
            <person name="Zhu Y."/>
            <person name="Liu G."/>
            <person name="Chen Q."/>
            <person name="Chen Z."/>
            <person name="Che J."/>
            <person name="Ge C."/>
            <person name="Shi H."/>
            <person name="Pan Z."/>
            <person name="Liu X."/>
        </authorList>
    </citation>
    <scope>NUCLEOTIDE SEQUENCE [LARGE SCALE GENOMIC DNA]</scope>
    <source>
        <strain evidence="3 4">DSM 54</strain>
    </source>
</reference>
<name>A0A0M9DFF4_9BACI</name>
<evidence type="ECO:0000313" key="4">
    <source>
        <dbReference type="Proteomes" id="UP000037977"/>
    </source>
</evidence>
<feature type="signal peptide" evidence="2">
    <location>
        <begin position="1"/>
        <end position="23"/>
    </location>
</feature>
<feature type="region of interest" description="Disordered" evidence="1">
    <location>
        <begin position="28"/>
        <end position="62"/>
    </location>
</feature>
<dbReference type="Proteomes" id="UP000037977">
    <property type="component" value="Unassembled WGS sequence"/>
</dbReference>
<evidence type="ECO:0000256" key="1">
    <source>
        <dbReference type="SAM" id="MobiDB-lite"/>
    </source>
</evidence>
<feature type="compositionally biased region" description="Polar residues" evidence="1">
    <location>
        <begin position="36"/>
        <end position="51"/>
    </location>
</feature>
<accession>A0A0M9DFF4</accession>
<gene>
    <name evidence="3" type="ORF">ADM90_21315</name>
</gene>
<evidence type="ECO:0000256" key="2">
    <source>
        <dbReference type="SAM" id="SignalP"/>
    </source>
</evidence>
<feature type="chain" id="PRO_5039253627" evidence="2">
    <location>
        <begin position="24"/>
        <end position="62"/>
    </location>
</feature>
<dbReference type="AlphaFoldDB" id="A0A0M9DFF4"/>
<comment type="caution">
    <text evidence="3">The sequence shown here is derived from an EMBL/GenBank/DDBJ whole genome shotgun (WGS) entry which is preliminary data.</text>
</comment>
<dbReference type="EMBL" id="LGCI01000011">
    <property type="protein sequence ID" value="KOY80378.1"/>
    <property type="molecule type" value="Genomic_DNA"/>
</dbReference>
<organism evidence="3 4">
    <name type="scientific">Lysinibacillus macroides</name>
    <dbReference type="NCBI Taxonomy" id="33935"/>
    <lineage>
        <taxon>Bacteria</taxon>
        <taxon>Bacillati</taxon>
        <taxon>Bacillota</taxon>
        <taxon>Bacilli</taxon>
        <taxon>Bacillales</taxon>
        <taxon>Bacillaceae</taxon>
        <taxon>Lysinibacillus</taxon>
    </lineage>
</organism>
<dbReference type="PATRIC" id="fig|33935.3.peg.4509"/>
<keyword evidence="2" id="KW-0732">Signal</keyword>
<evidence type="ECO:0000313" key="3">
    <source>
        <dbReference type="EMBL" id="KOY80378.1"/>
    </source>
</evidence>